<comment type="caution">
    <text evidence="3">The sequence shown here is derived from an EMBL/GenBank/DDBJ whole genome shotgun (WGS) entry which is preliminary data.</text>
</comment>
<dbReference type="InterPro" id="IPR002878">
    <property type="entry name" value="ChsH2_C"/>
</dbReference>
<evidence type="ECO:0000259" key="2">
    <source>
        <dbReference type="Pfam" id="PF12172"/>
    </source>
</evidence>
<dbReference type="Pfam" id="PF01796">
    <property type="entry name" value="OB_ChsH2_C"/>
    <property type="match status" value="1"/>
</dbReference>
<dbReference type="PANTHER" id="PTHR34075:SF5">
    <property type="entry name" value="BLR3430 PROTEIN"/>
    <property type="match status" value="1"/>
</dbReference>
<accession>A0ABT8SFX7</accession>
<reference evidence="3" key="1">
    <citation type="submission" date="2023-06" db="EMBL/GenBank/DDBJ databases">
        <authorList>
            <person name="Jiang Y."/>
            <person name="Liu Q."/>
        </authorList>
    </citation>
    <scope>NUCLEOTIDE SEQUENCE</scope>
    <source>
        <strain evidence="3">CGMCC 1.12090</strain>
    </source>
</reference>
<protein>
    <submittedName>
        <fullName evidence="3">OB-fold domain-containing protein</fullName>
    </submittedName>
</protein>
<dbReference type="EMBL" id="JAUKVY010000045">
    <property type="protein sequence ID" value="MDO1537645.1"/>
    <property type="molecule type" value="Genomic_DNA"/>
</dbReference>
<feature type="domain" description="ChsH2 rubredoxin-like zinc ribbon" evidence="2">
    <location>
        <begin position="16"/>
        <end position="47"/>
    </location>
</feature>
<feature type="domain" description="ChsH2 C-terminal OB-fold" evidence="1">
    <location>
        <begin position="53"/>
        <end position="113"/>
    </location>
</feature>
<dbReference type="Pfam" id="PF12172">
    <property type="entry name" value="zf-ChsH2"/>
    <property type="match status" value="1"/>
</dbReference>
<dbReference type="SUPFAM" id="SSF50249">
    <property type="entry name" value="Nucleic acid-binding proteins"/>
    <property type="match status" value="1"/>
</dbReference>
<dbReference type="Proteomes" id="UP001169027">
    <property type="component" value="Unassembled WGS sequence"/>
</dbReference>
<dbReference type="PANTHER" id="PTHR34075">
    <property type="entry name" value="BLR3430 PROTEIN"/>
    <property type="match status" value="1"/>
</dbReference>
<dbReference type="Gene3D" id="6.10.30.10">
    <property type="match status" value="1"/>
</dbReference>
<organism evidence="3 4">
    <name type="scientific">Variovorax ginsengisoli</name>
    <dbReference type="NCBI Taxonomy" id="363844"/>
    <lineage>
        <taxon>Bacteria</taxon>
        <taxon>Pseudomonadati</taxon>
        <taxon>Pseudomonadota</taxon>
        <taxon>Betaproteobacteria</taxon>
        <taxon>Burkholderiales</taxon>
        <taxon>Comamonadaceae</taxon>
        <taxon>Variovorax</taxon>
    </lineage>
</organism>
<keyword evidence="4" id="KW-1185">Reference proteome</keyword>
<dbReference type="InterPro" id="IPR052513">
    <property type="entry name" value="Thioester_dehydratase-like"/>
</dbReference>
<dbReference type="RefSeq" id="WP_301816084.1">
    <property type="nucleotide sequence ID" value="NZ_JAUJZH010000045.1"/>
</dbReference>
<sequence length="132" mass="14468">MPRPLPNPTADSRPFWDGCAAGELRYQRCARCGQTQLIPRALCAACQHDQLQWQTSRGLGRILSFTVVHRAPTPAFKEEVPYVIAIVDMEEGFRLMVNVKDGAGKALSIGQPVCIGYRAVDGSTLPQAEVVE</sequence>
<evidence type="ECO:0000313" key="4">
    <source>
        <dbReference type="Proteomes" id="UP001169027"/>
    </source>
</evidence>
<proteinExistence type="predicted"/>
<name>A0ABT8SFX7_9BURK</name>
<gene>
    <name evidence="3" type="ORF">Q2T77_35940</name>
</gene>
<evidence type="ECO:0000259" key="1">
    <source>
        <dbReference type="Pfam" id="PF01796"/>
    </source>
</evidence>
<dbReference type="InterPro" id="IPR012340">
    <property type="entry name" value="NA-bd_OB-fold"/>
</dbReference>
<dbReference type="InterPro" id="IPR022002">
    <property type="entry name" value="ChsH2_Znr"/>
</dbReference>
<evidence type="ECO:0000313" key="3">
    <source>
        <dbReference type="EMBL" id="MDO1537645.1"/>
    </source>
</evidence>